<dbReference type="Gene3D" id="1.10.10.10">
    <property type="entry name" value="Winged helix-like DNA-binding domain superfamily/Winged helix DNA-binding domain"/>
    <property type="match status" value="1"/>
</dbReference>
<dbReference type="Proteomes" id="UP001592528">
    <property type="component" value="Unassembled WGS sequence"/>
</dbReference>
<name>A0ABV6UV50_9ACTN</name>
<dbReference type="SUPFAM" id="SSF48452">
    <property type="entry name" value="TPR-like"/>
    <property type="match status" value="1"/>
</dbReference>
<dbReference type="PANTHER" id="PTHR16305">
    <property type="entry name" value="TESTICULAR SOLUBLE ADENYLYL CYCLASE"/>
    <property type="match status" value="1"/>
</dbReference>
<evidence type="ECO:0000256" key="2">
    <source>
        <dbReference type="ARBA" id="ARBA00022840"/>
    </source>
</evidence>
<dbReference type="Gene3D" id="1.25.40.10">
    <property type="entry name" value="Tetratricopeptide repeat domain"/>
    <property type="match status" value="1"/>
</dbReference>
<comment type="caution">
    <text evidence="4">The sequence shown here is derived from an EMBL/GenBank/DDBJ whole genome shotgun (WGS) entry which is preliminary data.</text>
</comment>
<dbReference type="RefSeq" id="WP_332262567.1">
    <property type="nucleotide sequence ID" value="NZ_JBHEZZ010000020.1"/>
</dbReference>
<dbReference type="PANTHER" id="PTHR16305:SF35">
    <property type="entry name" value="TRANSCRIPTIONAL ACTIVATOR DOMAIN"/>
    <property type="match status" value="1"/>
</dbReference>
<gene>
    <name evidence="4" type="ORF">ACEZDJ_29095</name>
</gene>
<dbReference type="Gene3D" id="3.40.50.300">
    <property type="entry name" value="P-loop containing nucleotide triphosphate hydrolases"/>
    <property type="match status" value="1"/>
</dbReference>
<protein>
    <submittedName>
        <fullName evidence="4">AAA family ATPase</fullName>
    </submittedName>
</protein>
<evidence type="ECO:0000313" key="5">
    <source>
        <dbReference type="Proteomes" id="UP001592528"/>
    </source>
</evidence>
<reference evidence="4 5" key="1">
    <citation type="submission" date="2024-09" db="EMBL/GenBank/DDBJ databases">
        <authorList>
            <person name="Lee S.D."/>
        </authorList>
    </citation>
    <scope>NUCLEOTIDE SEQUENCE [LARGE SCALE GENOMIC DNA]</scope>
    <source>
        <strain evidence="4 5">N1-5</strain>
    </source>
</reference>
<evidence type="ECO:0000313" key="4">
    <source>
        <dbReference type="EMBL" id="MFC1405348.1"/>
    </source>
</evidence>
<dbReference type="InterPro" id="IPR036388">
    <property type="entry name" value="WH-like_DNA-bd_sf"/>
</dbReference>
<keyword evidence="1" id="KW-0547">Nucleotide-binding</keyword>
<dbReference type="InterPro" id="IPR041664">
    <property type="entry name" value="AAA_16"/>
</dbReference>
<dbReference type="SUPFAM" id="SSF46894">
    <property type="entry name" value="C-terminal effector domain of the bipartite response regulators"/>
    <property type="match status" value="1"/>
</dbReference>
<keyword evidence="5" id="KW-1185">Reference proteome</keyword>
<evidence type="ECO:0000256" key="1">
    <source>
        <dbReference type="ARBA" id="ARBA00022741"/>
    </source>
</evidence>
<dbReference type="Pfam" id="PF00196">
    <property type="entry name" value="GerE"/>
    <property type="match status" value="1"/>
</dbReference>
<sequence length="1004" mass="109487">MERISVSPRFVGRSSELAALDDTLRRAGAGLPQAVLIGGEAGVGKTRLLEEFQRAALSGGALVSVGGCLEVGAEGLPYAPFASILRRLHRELGVELDRAAEGYESSLARLLPDFGEAPPEAHDAFARARLFEHTARLFERLTVDRTLVLAVEDLHWSDRSTRELLAYLVRTLQGARVVLLATYRSDDLHRRHPVRPYLAELERLRTVQRFELPRLGRAEVARQLAGILHPRVPGEDLVQWVYDRSEGNPFFVEELAASEQQGAGRCLTDSLRDLLLVRVEAMPEETQGILRILAEGGSAVEHRLLAAVAGHPEDELTEILRTAVGANIIQPSADLDGYCYRHALVREAVSDDLMPGERSRINRRYAGVLAERPELVAADQRAARLADYWYHARDAALALPAALEAGLHARRRNAFAEQLRMLVRALDLWDDVPEQVLAGLTGVESTDSTYPRCTCPPGGGHSCGRLRTTDLLAQAAVAAMYSGEHDRGLRFIKKALRIVDETEDPQRAAWFLMQRGRAVRYRSGGTAREDIDRALALVGEGPPTAVLADLLNRLAVEGTLDDARREDLETARRAVEVARAVGARTTELHARLTLGSLHRIFDDHEQADAAFADLIEDAAATGDMELQSRVYINLSHHYEAEGRSARAAEAARAGLELIRLNGMAAYSGTIMLGNLAEALLSLGRLDEAGRLLAEEPFGSGREAHRDFLERLRGDLALMRGDTAHAAEQLEAARALEADWQPQKYLPTALLAVRIACRQGRFGDARSELSAVLDKGLDRGYERHAYPLLFHAAAAEADGYELPGSAQGRPETLQRIRAAAAGLSRQHPLAAPWGSMLAAELARAERSDTATMWLAAAEAVAGLESRGARAMALYRAAERLAVEGQRGPAAAAADEALELAERQGEHGLQQSVRLLLERAGLRTERAAAEPEQLEPGPAAFHLTPRELGVLRLVALGRSNRQIAEELYISPKTASVHVSNILAKLEVTGRGEAAALAHRLRLVGPR</sequence>
<dbReference type="CDD" id="cd06170">
    <property type="entry name" value="LuxR_C_like"/>
    <property type="match status" value="1"/>
</dbReference>
<dbReference type="InterPro" id="IPR000792">
    <property type="entry name" value="Tscrpt_reg_LuxR_C"/>
</dbReference>
<dbReference type="SMART" id="SM00421">
    <property type="entry name" value="HTH_LUXR"/>
    <property type="match status" value="1"/>
</dbReference>
<keyword evidence="2" id="KW-0067">ATP-binding</keyword>
<dbReference type="EMBL" id="JBHEZZ010000020">
    <property type="protein sequence ID" value="MFC1405348.1"/>
    <property type="molecule type" value="Genomic_DNA"/>
</dbReference>
<dbReference type="SUPFAM" id="SSF52540">
    <property type="entry name" value="P-loop containing nucleoside triphosphate hydrolases"/>
    <property type="match status" value="1"/>
</dbReference>
<dbReference type="InterPro" id="IPR016032">
    <property type="entry name" value="Sig_transdc_resp-reg_C-effctor"/>
</dbReference>
<proteinExistence type="predicted"/>
<accession>A0ABV6UV50</accession>
<evidence type="ECO:0000259" key="3">
    <source>
        <dbReference type="PROSITE" id="PS50043"/>
    </source>
</evidence>
<feature type="domain" description="HTH luxR-type" evidence="3">
    <location>
        <begin position="934"/>
        <end position="999"/>
    </location>
</feature>
<dbReference type="Pfam" id="PF13191">
    <property type="entry name" value="AAA_16"/>
    <property type="match status" value="1"/>
</dbReference>
<dbReference type="PRINTS" id="PR00038">
    <property type="entry name" value="HTHLUXR"/>
</dbReference>
<organism evidence="4 5">
    <name type="scientific">Streptacidiphilus cavernicola</name>
    <dbReference type="NCBI Taxonomy" id="3342716"/>
    <lineage>
        <taxon>Bacteria</taxon>
        <taxon>Bacillati</taxon>
        <taxon>Actinomycetota</taxon>
        <taxon>Actinomycetes</taxon>
        <taxon>Kitasatosporales</taxon>
        <taxon>Streptomycetaceae</taxon>
        <taxon>Streptacidiphilus</taxon>
    </lineage>
</organism>
<dbReference type="InterPro" id="IPR011990">
    <property type="entry name" value="TPR-like_helical_dom_sf"/>
</dbReference>
<dbReference type="PROSITE" id="PS50043">
    <property type="entry name" value="HTH_LUXR_2"/>
    <property type="match status" value="1"/>
</dbReference>
<dbReference type="InterPro" id="IPR027417">
    <property type="entry name" value="P-loop_NTPase"/>
</dbReference>